<dbReference type="AlphaFoldDB" id="A0A327Q7T9"/>
<feature type="transmembrane region" description="Helical" evidence="2">
    <location>
        <begin position="496"/>
        <end position="517"/>
    </location>
</feature>
<evidence type="ECO:0000256" key="1">
    <source>
        <dbReference type="ARBA" id="ARBA00022612"/>
    </source>
</evidence>
<proteinExistence type="predicted"/>
<keyword evidence="5" id="KW-1185">Reference proteome</keyword>
<gene>
    <name evidence="4" type="ORF">LX64_04176</name>
</gene>
<evidence type="ECO:0000259" key="3">
    <source>
        <dbReference type="Pfam" id="PF10145"/>
    </source>
</evidence>
<keyword evidence="1" id="KW-1188">Viral release from host cell</keyword>
<dbReference type="PANTHER" id="PTHR37813:SF1">
    <property type="entry name" value="FELS-2 PROPHAGE PROTEIN"/>
    <property type="match status" value="1"/>
</dbReference>
<feature type="transmembrane region" description="Helical" evidence="2">
    <location>
        <begin position="421"/>
        <end position="439"/>
    </location>
</feature>
<accession>A0A327Q7T9</accession>
<dbReference type="Proteomes" id="UP000249547">
    <property type="component" value="Unassembled WGS sequence"/>
</dbReference>
<keyword evidence="2" id="KW-0472">Membrane</keyword>
<dbReference type="Pfam" id="PF10145">
    <property type="entry name" value="PhageMin_Tail"/>
    <property type="match status" value="1"/>
</dbReference>
<keyword evidence="2" id="KW-0812">Transmembrane</keyword>
<keyword evidence="2" id="KW-1133">Transmembrane helix</keyword>
<dbReference type="NCBIfam" id="TIGR01760">
    <property type="entry name" value="tape_meas_TP901"/>
    <property type="match status" value="1"/>
</dbReference>
<dbReference type="InterPro" id="IPR010090">
    <property type="entry name" value="Phage_tape_meas"/>
</dbReference>
<dbReference type="PANTHER" id="PTHR37813">
    <property type="entry name" value="FELS-2 PROPHAGE PROTEIN"/>
    <property type="match status" value="1"/>
</dbReference>
<feature type="transmembrane region" description="Helical" evidence="2">
    <location>
        <begin position="396"/>
        <end position="415"/>
    </location>
</feature>
<reference evidence="4 5" key="1">
    <citation type="submission" date="2018-06" db="EMBL/GenBank/DDBJ databases">
        <title>Genomic Encyclopedia of Archaeal and Bacterial Type Strains, Phase II (KMG-II): from individual species to whole genera.</title>
        <authorList>
            <person name="Goeker M."/>
        </authorList>
    </citation>
    <scope>NUCLEOTIDE SEQUENCE [LARGE SCALE GENOMIC DNA]</scope>
    <source>
        <strain evidence="4 5">DSM 23857</strain>
    </source>
</reference>
<evidence type="ECO:0000256" key="2">
    <source>
        <dbReference type="SAM" id="Phobius"/>
    </source>
</evidence>
<dbReference type="EMBL" id="QLLL01000008">
    <property type="protein sequence ID" value="RAJ00470.1"/>
    <property type="molecule type" value="Genomic_DNA"/>
</dbReference>
<sequence length="673" mass="73619">MDAQLKIAVVLSAYDRMSSVINAATQSATTRLGALSQKANTLAEKSIESGKKLVEAGKTIGEPLYKAVMAASEFETKMIDIRKQMSEDTPENVKAMTKDIHQLARTIPLATGEIQEMIASGLRMGIPQQQIIQYTKDVAKMSIAFDVSAGEISDSMGKISNIFKIPLSDIGDFADAINYLDDNTMAKGSDLINVLQRIGGSAKSLDPKQAAALSATVLSLGESAETAGSGLSAMLNRLGSSTMQSGTFKEGLIQLGLSAENVQKSMSSKATANNTILDVFDRIGKLRPEKQTEALTRLFGSEHGPKLMKLANNTDKLREALEMMNGKYKDSMTAEYAKRVEASAAKMQLFKNRLNEVIVKFGNALLPTLNTVLTAFSKWTDKVSGFIEQNPRLVSFLAKAAALISGVALAGGYLAMVFGGVMKVVSVGITIFSGLVRVFNFIRGALLLLRIIFMAFPIVGWITAIGVAVFFVIKYWRNIVDFFKLILNRIKAYWDGFKSIFIAVAKFIFSWLAWPLLAAIKFFRTVYNTFRNGGKNIVMAIWEGIKSVAHMPVDLIKNMVKTIRDHLPFSPAKIGPLKDIHKIKLVETIAGSIKPSPLLTAFKNTLNTVSNFLFPKTSTHSIPTTANSSVNITINVNGINNSSDVDKIKDVMRREIGKILKEQAFQQDRIALR</sequence>
<feature type="transmembrane region" description="Helical" evidence="2">
    <location>
        <begin position="451"/>
        <end position="476"/>
    </location>
</feature>
<organism evidence="4 5">
    <name type="scientific">Chitinophaga skermanii</name>
    <dbReference type="NCBI Taxonomy" id="331697"/>
    <lineage>
        <taxon>Bacteria</taxon>
        <taxon>Pseudomonadati</taxon>
        <taxon>Bacteroidota</taxon>
        <taxon>Chitinophagia</taxon>
        <taxon>Chitinophagales</taxon>
        <taxon>Chitinophagaceae</taxon>
        <taxon>Chitinophaga</taxon>
    </lineage>
</organism>
<protein>
    <submittedName>
        <fullName evidence="4">TP901 family phage tail tape measure protein</fullName>
    </submittedName>
</protein>
<name>A0A327Q7T9_9BACT</name>
<evidence type="ECO:0000313" key="5">
    <source>
        <dbReference type="Proteomes" id="UP000249547"/>
    </source>
</evidence>
<evidence type="ECO:0000313" key="4">
    <source>
        <dbReference type="EMBL" id="RAJ00470.1"/>
    </source>
</evidence>
<feature type="domain" description="Phage tail tape measure protein" evidence="3">
    <location>
        <begin position="98"/>
        <end position="300"/>
    </location>
</feature>
<comment type="caution">
    <text evidence="4">The sequence shown here is derived from an EMBL/GenBank/DDBJ whole genome shotgun (WGS) entry which is preliminary data.</text>
</comment>